<gene>
    <name evidence="3" type="primary">ABD12</name>
</gene>
<dbReference type="SUPFAM" id="SSF53474">
    <property type="entry name" value="alpha/beta-Hydrolases"/>
    <property type="match status" value="1"/>
</dbReference>
<dbReference type="GO" id="GO:0005789">
    <property type="term" value="C:endoplasmic reticulum membrane"/>
    <property type="evidence" value="ECO:0007669"/>
    <property type="project" value="TreeGrafter"/>
</dbReference>
<evidence type="ECO:0000256" key="1">
    <source>
        <dbReference type="SAM" id="Phobius"/>
    </source>
</evidence>
<dbReference type="ESTHER" id="anogl-v5g7r7">
    <property type="family name" value="ABHD12-PHARC"/>
</dbReference>
<dbReference type="PANTHER" id="PTHR12277:SF194">
    <property type="entry name" value="FI04476P"/>
    <property type="match status" value="1"/>
</dbReference>
<dbReference type="Pfam" id="PF12146">
    <property type="entry name" value="Hydrolase_4"/>
    <property type="match status" value="1"/>
</dbReference>
<reference evidence="3" key="1">
    <citation type="submission" date="2013-07" db="EMBL/GenBank/DDBJ databases">
        <title>Midgut Transcriptome Profiling of Anoplphora glabripennis, a Lignocellulose Degrading, Wood-Boring Cerambycid.</title>
        <authorList>
            <person name="Scully E.D."/>
            <person name="Hoover K."/>
            <person name="Carlson J.E."/>
            <person name="Tien M."/>
            <person name="Geib S.M."/>
        </authorList>
    </citation>
    <scope>NUCLEOTIDE SEQUENCE</scope>
</reference>
<evidence type="ECO:0000259" key="2">
    <source>
        <dbReference type="Pfam" id="PF12146"/>
    </source>
</evidence>
<organism evidence="3">
    <name type="scientific">Anoplophora glabripennis</name>
    <name type="common">Asian longhorn beetle</name>
    <name type="synonym">Anoplophora nobilis</name>
    <dbReference type="NCBI Taxonomy" id="217634"/>
    <lineage>
        <taxon>Eukaryota</taxon>
        <taxon>Metazoa</taxon>
        <taxon>Ecdysozoa</taxon>
        <taxon>Arthropoda</taxon>
        <taxon>Hexapoda</taxon>
        <taxon>Insecta</taxon>
        <taxon>Pterygota</taxon>
        <taxon>Neoptera</taxon>
        <taxon>Endopterygota</taxon>
        <taxon>Coleoptera</taxon>
        <taxon>Polyphaga</taxon>
        <taxon>Cucujiformia</taxon>
        <taxon>Chrysomeloidea</taxon>
        <taxon>Cerambycidae</taxon>
        <taxon>Lamiinae</taxon>
        <taxon>Lamiini</taxon>
        <taxon>Anoplophora</taxon>
    </lineage>
</organism>
<dbReference type="InterPro" id="IPR029058">
    <property type="entry name" value="AB_hydrolase_fold"/>
</dbReference>
<dbReference type="AlphaFoldDB" id="V5G7R7"/>
<dbReference type="GO" id="GO:0052651">
    <property type="term" value="P:monoacylglycerol catabolic process"/>
    <property type="evidence" value="ECO:0007669"/>
    <property type="project" value="TreeGrafter"/>
</dbReference>
<keyword evidence="1" id="KW-0472">Membrane</keyword>
<feature type="transmembrane region" description="Helical" evidence="1">
    <location>
        <begin position="40"/>
        <end position="66"/>
    </location>
</feature>
<accession>V5G7R7</accession>
<evidence type="ECO:0000313" key="3">
    <source>
        <dbReference type="EMBL" id="JAB66165.1"/>
    </source>
</evidence>
<dbReference type="InterPro" id="IPR022742">
    <property type="entry name" value="Hydrolase_4"/>
</dbReference>
<keyword evidence="1" id="KW-0812">Transmembrane</keyword>
<dbReference type="GO" id="GO:0004622">
    <property type="term" value="F:phosphatidylcholine lysophospholipase activity"/>
    <property type="evidence" value="ECO:0007669"/>
    <property type="project" value="TreeGrafter"/>
</dbReference>
<dbReference type="PANTHER" id="PTHR12277">
    <property type="entry name" value="ALPHA/BETA HYDROLASE DOMAIN-CONTAINING PROTEIN"/>
    <property type="match status" value="1"/>
</dbReference>
<dbReference type="Gene3D" id="3.40.50.1820">
    <property type="entry name" value="alpha/beta hydrolase"/>
    <property type="match status" value="1"/>
</dbReference>
<keyword evidence="1" id="KW-1133">Transmembrane helix</keyword>
<sequence>MLFEFLHHIFRYNDYYLVNDMEVDDVSFEPRKKSCCRKCLIIGAISLLCLLILGFLIVFVVLPLVFMNSISLQRALIFTHFDLPSSEKYFETYRLPGYLNKYVTVKDLDGRTNVTLGVWQMLPVLLAYESLHNPEFDYKEALFNSNYSVLIYFHGTGESRSDSSRKFQLLRYYFHVIAFDYRSYADSTQGILSEKAVVSDCVQLYQWLRNRTNSPIYIWGHSLGAALATETEVALRNLNYSPKGLILESAFTNLRDEMYVHPYVKIFAWLPWFAGTILNPLRDNGFIFDTDTRIRKVSCPVMILHAEDDSIVPYKFGRELYKIASNRSVDAANTTFYHQFGKDLGYDHYFIYQDPYVKYFIMDFIVVAEKNESRTVDSP</sequence>
<dbReference type="EMBL" id="GALX01002301">
    <property type="protein sequence ID" value="JAB66165.1"/>
    <property type="molecule type" value="Transcribed_RNA"/>
</dbReference>
<proteinExistence type="predicted"/>
<feature type="domain" description="Serine aminopeptidase S33" evidence="2">
    <location>
        <begin position="149"/>
        <end position="270"/>
    </location>
</feature>
<name>V5G7R7_ANOGL</name>
<dbReference type="GO" id="GO:0047372">
    <property type="term" value="F:monoacylglycerol lipase activity"/>
    <property type="evidence" value="ECO:0007669"/>
    <property type="project" value="TreeGrafter"/>
</dbReference>
<protein>
    <submittedName>
        <fullName evidence="3">Monoacylglycerol lipase</fullName>
    </submittedName>
</protein>
<dbReference type="GO" id="GO:0006660">
    <property type="term" value="P:phosphatidylserine catabolic process"/>
    <property type="evidence" value="ECO:0007669"/>
    <property type="project" value="TreeGrafter"/>
</dbReference>